<keyword evidence="1" id="KW-0472">Membrane</keyword>
<organism evidence="3 4">
    <name type="scientific">Natrinema halophilum</name>
    <dbReference type="NCBI Taxonomy" id="1699371"/>
    <lineage>
        <taxon>Archaea</taxon>
        <taxon>Methanobacteriati</taxon>
        <taxon>Methanobacteriota</taxon>
        <taxon>Stenosarchaea group</taxon>
        <taxon>Halobacteria</taxon>
        <taxon>Halobacteriales</taxon>
        <taxon>Natrialbaceae</taxon>
        <taxon>Natrinema</taxon>
    </lineage>
</organism>
<keyword evidence="1" id="KW-1133">Transmembrane helix</keyword>
<dbReference type="PROSITE" id="PS50850">
    <property type="entry name" value="MFS"/>
    <property type="match status" value="1"/>
</dbReference>
<dbReference type="Proteomes" id="UP000509241">
    <property type="component" value="Chromosome"/>
</dbReference>
<reference evidence="3 4" key="1">
    <citation type="submission" date="2020-07" db="EMBL/GenBank/DDBJ databases">
        <authorList>
            <person name="Cui H."/>
        </authorList>
    </citation>
    <scope>NUCLEOTIDE SEQUENCE [LARGE SCALE GENOMIC DNA]</scope>
    <source>
        <strain evidence="3 4">YPL8</strain>
    </source>
</reference>
<dbReference type="GeneID" id="56033114"/>
<feature type="transmembrane region" description="Helical" evidence="1">
    <location>
        <begin position="82"/>
        <end position="100"/>
    </location>
</feature>
<feature type="transmembrane region" description="Helical" evidence="1">
    <location>
        <begin position="51"/>
        <end position="70"/>
    </location>
</feature>
<dbReference type="KEGG" id="haly:HYG82_07445"/>
<dbReference type="PANTHER" id="PTHR11360">
    <property type="entry name" value="MONOCARBOXYLATE TRANSPORTER"/>
    <property type="match status" value="1"/>
</dbReference>
<evidence type="ECO:0000256" key="1">
    <source>
        <dbReference type="SAM" id="Phobius"/>
    </source>
</evidence>
<dbReference type="InterPro" id="IPR020846">
    <property type="entry name" value="MFS_dom"/>
</dbReference>
<keyword evidence="1" id="KW-0812">Transmembrane</keyword>
<dbReference type="SUPFAM" id="SSF103473">
    <property type="entry name" value="MFS general substrate transporter"/>
    <property type="match status" value="1"/>
</dbReference>
<evidence type="ECO:0000313" key="3">
    <source>
        <dbReference type="EMBL" id="QLG48692.1"/>
    </source>
</evidence>
<dbReference type="EMBL" id="CP058601">
    <property type="protein sequence ID" value="QLG48692.1"/>
    <property type="molecule type" value="Genomic_DNA"/>
</dbReference>
<dbReference type="InterPro" id="IPR036259">
    <property type="entry name" value="MFS_trans_sf"/>
</dbReference>
<dbReference type="OrthoDB" id="359492at2157"/>
<feature type="transmembrane region" description="Helical" evidence="1">
    <location>
        <begin position="12"/>
        <end position="39"/>
    </location>
</feature>
<keyword evidence="4" id="KW-1185">Reference proteome</keyword>
<evidence type="ECO:0000259" key="2">
    <source>
        <dbReference type="PROSITE" id="PS50850"/>
    </source>
</evidence>
<gene>
    <name evidence="3" type="ORF">HYG82_07445</name>
</gene>
<evidence type="ECO:0000313" key="4">
    <source>
        <dbReference type="Proteomes" id="UP000509241"/>
    </source>
</evidence>
<name>A0A7D5GKI8_9EURY</name>
<proteinExistence type="predicted"/>
<dbReference type="Gene3D" id="1.20.1250.20">
    <property type="entry name" value="MFS general substrate transporter like domains"/>
    <property type="match status" value="1"/>
</dbReference>
<feature type="domain" description="Major facilitator superfamily (MFS) profile" evidence="2">
    <location>
        <begin position="9"/>
        <end position="131"/>
    </location>
</feature>
<sequence>MISDPRRALANRIYYGWIIACFLASVAVFGTSYAFGVFYDAIEAFGASRSLLALVFGLQTAVLYVAAVGSGRHVERWGQRKMTAVSSLLVTAGIVWTALSRSYLELLFVFGVVAALGMSGLYIVGYATLSA</sequence>
<feature type="transmembrane region" description="Helical" evidence="1">
    <location>
        <begin position="106"/>
        <end position="129"/>
    </location>
</feature>
<dbReference type="GO" id="GO:0022857">
    <property type="term" value="F:transmembrane transporter activity"/>
    <property type="evidence" value="ECO:0007669"/>
    <property type="project" value="InterPro"/>
</dbReference>
<dbReference type="AlphaFoldDB" id="A0A7D5GKI8"/>
<accession>A0A7D5GKI8</accession>
<dbReference type="RefSeq" id="WP_179260429.1">
    <property type="nucleotide sequence ID" value="NZ_CP058601.1"/>
</dbReference>
<protein>
    <recommendedName>
        <fullName evidence="2">Major facilitator superfamily (MFS) profile domain-containing protein</fullName>
    </recommendedName>
</protein>
<dbReference type="InterPro" id="IPR050327">
    <property type="entry name" value="Proton-linked_MCT"/>
</dbReference>